<gene>
    <name evidence="3" type="ORF">BXZ70DRAFT_1006091</name>
</gene>
<name>A0A8K0XRR7_9AGAR</name>
<dbReference type="OrthoDB" id="3270417at2759"/>
<evidence type="ECO:0000259" key="2">
    <source>
        <dbReference type="Pfam" id="PF20152"/>
    </source>
</evidence>
<dbReference type="Proteomes" id="UP000813824">
    <property type="component" value="Unassembled WGS sequence"/>
</dbReference>
<feature type="transmembrane region" description="Helical" evidence="1">
    <location>
        <begin position="12"/>
        <end position="34"/>
    </location>
</feature>
<keyword evidence="4" id="KW-1185">Reference proteome</keyword>
<feature type="transmembrane region" description="Helical" evidence="1">
    <location>
        <begin position="197"/>
        <end position="224"/>
    </location>
</feature>
<keyword evidence="1" id="KW-0812">Transmembrane</keyword>
<sequence>MDTALPTVAEFLGTCFIIIYLTFALYGISIAQGYEYAFVNQNRDSWYIKMTVCLMLIVETIHTGLEIHFIYNYAMVAPQNPALLLRIVWSSAAKIICESTVVILVHSFYIRRIWIVSGRKVWLLAVLVSLLVARTAFSFATAGLMFVHDTWAGFRETALFTSIMSCTLLAIADFSIASTMSYYLYVGQGLHQRTNRLLHTLMAYCVNTGLLTMICSFATLITFVVFPEKLIFAGLVDVASKLYANSLLGSLNMRTLLRESPKPAPSINLNSLSGTTVQVRSGRSEVSASKAKNTGKQIEIYQQTSTMNVSDSIH</sequence>
<accession>A0A8K0XRR7</accession>
<protein>
    <recommendedName>
        <fullName evidence="2">DUF6534 domain-containing protein</fullName>
    </recommendedName>
</protein>
<evidence type="ECO:0000313" key="4">
    <source>
        <dbReference type="Proteomes" id="UP000813824"/>
    </source>
</evidence>
<keyword evidence="1" id="KW-0472">Membrane</keyword>
<dbReference type="AlphaFoldDB" id="A0A8K0XRR7"/>
<evidence type="ECO:0000313" key="3">
    <source>
        <dbReference type="EMBL" id="KAH8102906.1"/>
    </source>
</evidence>
<comment type="caution">
    <text evidence="3">The sequence shown here is derived from an EMBL/GenBank/DDBJ whole genome shotgun (WGS) entry which is preliminary data.</text>
</comment>
<dbReference type="InterPro" id="IPR045339">
    <property type="entry name" value="DUF6534"/>
</dbReference>
<feature type="transmembrane region" description="Helical" evidence="1">
    <location>
        <begin position="46"/>
        <end position="71"/>
    </location>
</feature>
<feature type="transmembrane region" description="Helical" evidence="1">
    <location>
        <begin position="83"/>
        <end position="109"/>
    </location>
</feature>
<dbReference type="PANTHER" id="PTHR40465:SF1">
    <property type="entry name" value="DUF6534 DOMAIN-CONTAINING PROTEIN"/>
    <property type="match status" value="1"/>
</dbReference>
<dbReference type="EMBL" id="JAEVFJ010000008">
    <property type="protein sequence ID" value="KAH8102906.1"/>
    <property type="molecule type" value="Genomic_DNA"/>
</dbReference>
<organism evidence="3 4">
    <name type="scientific">Cristinia sonorae</name>
    <dbReference type="NCBI Taxonomy" id="1940300"/>
    <lineage>
        <taxon>Eukaryota</taxon>
        <taxon>Fungi</taxon>
        <taxon>Dikarya</taxon>
        <taxon>Basidiomycota</taxon>
        <taxon>Agaricomycotina</taxon>
        <taxon>Agaricomycetes</taxon>
        <taxon>Agaricomycetidae</taxon>
        <taxon>Agaricales</taxon>
        <taxon>Pleurotineae</taxon>
        <taxon>Stephanosporaceae</taxon>
        <taxon>Cristinia</taxon>
    </lineage>
</organism>
<feature type="transmembrane region" description="Helical" evidence="1">
    <location>
        <begin position="159"/>
        <end position="185"/>
    </location>
</feature>
<proteinExistence type="predicted"/>
<feature type="domain" description="DUF6534" evidence="2">
    <location>
        <begin position="170"/>
        <end position="254"/>
    </location>
</feature>
<feature type="transmembrane region" description="Helical" evidence="1">
    <location>
        <begin position="121"/>
        <end position="147"/>
    </location>
</feature>
<dbReference type="PANTHER" id="PTHR40465">
    <property type="entry name" value="CHROMOSOME 1, WHOLE GENOME SHOTGUN SEQUENCE"/>
    <property type="match status" value="1"/>
</dbReference>
<evidence type="ECO:0000256" key="1">
    <source>
        <dbReference type="SAM" id="Phobius"/>
    </source>
</evidence>
<keyword evidence="1" id="KW-1133">Transmembrane helix</keyword>
<dbReference type="Pfam" id="PF20152">
    <property type="entry name" value="DUF6534"/>
    <property type="match status" value="1"/>
</dbReference>
<reference evidence="3" key="1">
    <citation type="journal article" date="2021" name="New Phytol.">
        <title>Evolutionary innovations through gain and loss of genes in the ectomycorrhizal Boletales.</title>
        <authorList>
            <person name="Wu G."/>
            <person name="Miyauchi S."/>
            <person name="Morin E."/>
            <person name="Kuo A."/>
            <person name="Drula E."/>
            <person name="Varga T."/>
            <person name="Kohler A."/>
            <person name="Feng B."/>
            <person name="Cao Y."/>
            <person name="Lipzen A."/>
            <person name="Daum C."/>
            <person name="Hundley H."/>
            <person name="Pangilinan J."/>
            <person name="Johnson J."/>
            <person name="Barry K."/>
            <person name="LaButti K."/>
            <person name="Ng V."/>
            <person name="Ahrendt S."/>
            <person name="Min B."/>
            <person name="Choi I.G."/>
            <person name="Park H."/>
            <person name="Plett J.M."/>
            <person name="Magnuson J."/>
            <person name="Spatafora J.W."/>
            <person name="Nagy L.G."/>
            <person name="Henrissat B."/>
            <person name="Grigoriev I.V."/>
            <person name="Yang Z.L."/>
            <person name="Xu J."/>
            <person name="Martin F.M."/>
        </authorList>
    </citation>
    <scope>NUCLEOTIDE SEQUENCE</scope>
    <source>
        <strain evidence="3">KKN 215</strain>
    </source>
</reference>